<dbReference type="Proteomes" id="UP000735302">
    <property type="component" value="Unassembled WGS sequence"/>
</dbReference>
<dbReference type="PANTHER" id="PTHR10773">
    <property type="entry name" value="DNA-DIRECTED RNA POLYMERASES I, II, AND III SUBUNIT RPABC2"/>
    <property type="match status" value="1"/>
</dbReference>
<accession>A0AAV3YNX1</accession>
<protein>
    <submittedName>
        <fullName evidence="1">Uncharacterized protein</fullName>
    </submittedName>
</protein>
<evidence type="ECO:0000313" key="1">
    <source>
        <dbReference type="EMBL" id="GFN84829.1"/>
    </source>
</evidence>
<dbReference type="PANTHER" id="PTHR10773:SF19">
    <property type="match status" value="1"/>
</dbReference>
<keyword evidence="2" id="KW-1185">Reference proteome</keyword>
<name>A0AAV3YNX1_9GAST</name>
<reference evidence="1 2" key="1">
    <citation type="journal article" date="2021" name="Elife">
        <title>Chloroplast acquisition without the gene transfer in kleptoplastic sea slugs, Plakobranchus ocellatus.</title>
        <authorList>
            <person name="Maeda T."/>
            <person name="Takahashi S."/>
            <person name="Yoshida T."/>
            <person name="Shimamura S."/>
            <person name="Takaki Y."/>
            <person name="Nagai Y."/>
            <person name="Toyoda A."/>
            <person name="Suzuki Y."/>
            <person name="Arimoto A."/>
            <person name="Ishii H."/>
            <person name="Satoh N."/>
            <person name="Nishiyama T."/>
            <person name="Hasebe M."/>
            <person name="Maruyama T."/>
            <person name="Minagawa J."/>
            <person name="Obokata J."/>
            <person name="Shigenobu S."/>
        </authorList>
    </citation>
    <scope>NUCLEOTIDE SEQUENCE [LARGE SCALE GENOMIC DNA]</scope>
</reference>
<comment type="caution">
    <text evidence="1">The sequence shown here is derived from an EMBL/GenBank/DDBJ whole genome shotgun (WGS) entry which is preliminary data.</text>
</comment>
<evidence type="ECO:0000313" key="2">
    <source>
        <dbReference type="Proteomes" id="UP000735302"/>
    </source>
</evidence>
<gene>
    <name evidence="1" type="ORF">PoB_001133500</name>
</gene>
<proteinExistence type="predicted"/>
<dbReference type="AlphaFoldDB" id="A0AAV3YNX1"/>
<organism evidence="1 2">
    <name type="scientific">Plakobranchus ocellatus</name>
    <dbReference type="NCBI Taxonomy" id="259542"/>
    <lineage>
        <taxon>Eukaryota</taxon>
        <taxon>Metazoa</taxon>
        <taxon>Spiralia</taxon>
        <taxon>Lophotrochozoa</taxon>
        <taxon>Mollusca</taxon>
        <taxon>Gastropoda</taxon>
        <taxon>Heterobranchia</taxon>
        <taxon>Euthyneura</taxon>
        <taxon>Panpulmonata</taxon>
        <taxon>Sacoglossa</taxon>
        <taxon>Placobranchoidea</taxon>
        <taxon>Plakobranchidae</taxon>
        <taxon>Plakobranchus</taxon>
    </lineage>
</organism>
<sequence>MYFCHNVAVKDKATGNATSRRAASVKYHLEIDGEKIPVCKTFCLHTLGLSDQFVFTTLSKKDEGGHISPDMRGRHTKMSDLMKEERERIRAHIRSFPAVESHYCRKDSERLYLGASLNLATMYRLYCETRHKEQAVTIASSTVYCELFRTEFNLGFHNPSKDRCDFCVSFKNLSLDEKDKQKHLYNDHHRNKARPPLSVSIVRQQEIAYDGKNDLDEDIALTAVCVHIEQLVHSVRQDDNTPTINVEDEQHGHSLRQSPIKLLKTMYRLDTDDHIENVPTDNDYNDQLAHCDDQDNVPTANDYNDQFAHCDDQDNVSTVIGSHEQPGLFTSADDNIVSTVVFQEGCQ</sequence>
<dbReference type="EMBL" id="BLXT01001347">
    <property type="protein sequence ID" value="GFN84829.1"/>
    <property type="molecule type" value="Genomic_DNA"/>
</dbReference>